<accession>A0ABS4GST6</accession>
<dbReference type="SUPFAM" id="SSF51735">
    <property type="entry name" value="NAD(P)-binding Rossmann-fold domains"/>
    <property type="match status" value="1"/>
</dbReference>
<gene>
    <name evidence="2" type="ORF">J2Z37_003358</name>
</gene>
<sequence>MKKALILGSTGLVGSHLLDLLLQDEQYEQVMVIVRNRLEIPHPKIQQVVVEDLSQMNQYKDCFHVDDVFCCLGTTMKKAKTKERFKRVDYDLPYLAASISKKEGVQRFLLISSMGADVHSRFFYNRVKGEAEKSIQALHLPAFFIFRPSLLLGKRKESRLGERISGWISKPLSFLMKQKYRPIQAADVASAMHKMAQTYLPGTQIFENDQIHALK</sequence>
<proteinExistence type="predicted"/>
<dbReference type="InterPro" id="IPR036291">
    <property type="entry name" value="NAD(P)-bd_dom_sf"/>
</dbReference>
<name>A0ABS4GST6_9BACL</name>
<protein>
    <submittedName>
        <fullName evidence="2">Uncharacterized protein YbjT (DUF2867 family)</fullName>
    </submittedName>
</protein>
<organism evidence="2 3">
    <name type="scientific">Ammoniphilus resinae</name>
    <dbReference type="NCBI Taxonomy" id="861532"/>
    <lineage>
        <taxon>Bacteria</taxon>
        <taxon>Bacillati</taxon>
        <taxon>Bacillota</taxon>
        <taxon>Bacilli</taxon>
        <taxon>Bacillales</taxon>
        <taxon>Paenibacillaceae</taxon>
        <taxon>Aneurinibacillus group</taxon>
        <taxon>Ammoniphilus</taxon>
    </lineage>
</organism>
<feature type="domain" description="NAD(P)-binding" evidence="1">
    <location>
        <begin position="8"/>
        <end position="155"/>
    </location>
</feature>
<dbReference type="Proteomes" id="UP001519343">
    <property type="component" value="Unassembled WGS sequence"/>
</dbReference>
<dbReference type="PANTHER" id="PTHR14097:SF7">
    <property type="entry name" value="OXIDOREDUCTASE HTATIP2"/>
    <property type="match status" value="1"/>
</dbReference>
<keyword evidence="3" id="KW-1185">Reference proteome</keyword>
<dbReference type="RefSeq" id="WP_209811352.1">
    <property type="nucleotide sequence ID" value="NZ_JAGGKT010000010.1"/>
</dbReference>
<comment type="caution">
    <text evidence="2">The sequence shown here is derived from an EMBL/GenBank/DDBJ whole genome shotgun (WGS) entry which is preliminary data.</text>
</comment>
<evidence type="ECO:0000313" key="2">
    <source>
        <dbReference type="EMBL" id="MBP1933345.1"/>
    </source>
</evidence>
<dbReference type="Gene3D" id="3.40.50.720">
    <property type="entry name" value="NAD(P)-binding Rossmann-like Domain"/>
    <property type="match status" value="1"/>
</dbReference>
<evidence type="ECO:0000313" key="3">
    <source>
        <dbReference type="Proteomes" id="UP001519343"/>
    </source>
</evidence>
<dbReference type="InterPro" id="IPR016040">
    <property type="entry name" value="NAD(P)-bd_dom"/>
</dbReference>
<dbReference type="Pfam" id="PF13460">
    <property type="entry name" value="NAD_binding_10"/>
    <property type="match status" value="1"/>
</dbReference>
<reference evidence="2 3" key="1">
    <citation type="submission" date="2021-03" db="EMBL/GenBank/DDBJ databases">
        <title>Genomic Encyclopedia of Type Strains, Phase IV (KMG-IV): sequencing the most valuable type-strain genomes for metagenomic binning, comparative biology and taxonomic classification.</title>
        <authorList>
            <person name="Goeker M."/>
        </authorList>
    </citation>
    <scope>NUCLEOTIDE SEQUENCE [LARGE SCALE GENOMIC DNA]</scope>
    <source>
        <strain evidence="2 3">DSM 24738</strain>
    </source>
</reference>
<dbReference type="EMBL" id="JAGGKT010000010">
    <property type="protein sequence ID" value="MBP1933345.1"/>
    <property type="molecule type" value="Genomic_DNA"/>
</dbReference>
<dbReference type="PANTHER" id="PTHR14097">
    <property type="entry name" value="OXIDOREDUCTASE HTATIP2"/>
    <property type="match status" value="1"/>
</dbReference>
<evidence type="ECO:0000259" key="1">
    <source>
        <dbReference type="Pfam" id="PF13460"/>
    </source>
</evidence>